<dbReference type="PANTHER" id="PTHR30041:SF7">
    <property type="entry name" value="GLOBAL TRANSCRIPTIONAL REGULATOR SPX"/>
    <property type="match status" value="1"/>
</dbReference>
<evidence type="ECO:0000256" key="6">
    <source>
        <dbReference type="HAMAP-Rule" id="MF_01132"/>
    </source>
</evidence>
<dbReference type="NCBIfam" id="TIGR01617">
    <property type="entry name" value="arsC_related"/>
    <property type="match status" value="1"/>
</dbReference>
<comment type="subcellular location">
    <subcellularLocation>
        <location evidence="6">Cytoplasm</location>
    </subcellularLocation>
</comment>
<dbReference type="InterPro" id="IPR006660">
    <property type="entry name" value="Arsenate_reductase-like"/>
</dbReference>
<keyword evidence="5 6" id="KW-0676">Redox-active center</keyword>
<dbReference type="Proteomes" id="UP000549765">
    <property type="component" value="Unassembled WGS sequence"/>
</dbReference>
<dbReference type="Pfam" id="PF03960">
    <property type="entry name" value="ArsC"/>
    <property type="match status" value="1"/>
</dbReference>
<dbReference type="PROSITE" id="PS51353">
    <property type="entry name" value="ARSC"/>
    <property type="match status" value="1"/>
</dbReference>
<dbReference type="InterPro" id="IPR036249">
    <property type="entry name" value="Thioredoxin-like_sf"/>
</dbReference>
<dbReference type="NCBIfam" id="NF009210">
    <property type="entry name" value="PRK12559.1"/>
    <property type="match status" value="1"/>
</dbReference>
<keyword evidence="1 6" id="KW-0963">Cytoplasm</keyword>
<keyword evidence="3 6" id="KW-1015">Disulfide bond</keyword>
<proteinExistence type="inferred from homology"/>
<feature type="disulfide bond" description="Redox-active" evidence="6">
    <location>
        <begin position="11"/>
        <end position="14"/>
    </location>
</feature>
<dbReference type="Gene3D" id="3.40.30.10">
    <property type="entry name" value="Glutaredoxin"/>
    <property type="match status" value="1"/>
</dbReference>
<gene>
    <name evidence="7" type="primary">spxA</name>
    <name evidence="6" type="synonym">spx</name>
    <name evidence="7" type="ORF">HF964_05065</name>
</gene>
<dbReference type="EMBL" id="JAAXPN010000004">
    <property type="protein sequence ID" value="NKZ24178.1"/>
    <property type="molecule type" value="Genomic_DNA"/>
</dbReference>
<evidence type="ECO:0000256" key="2">
    <source>
        <dbReference type="ARBA" id="ARBA00023015"/>
    </source>
</evidence>
<evidence type="ECO:0000256" key="5">
    <source>
        <dbReference type="ARBA" id="ARBA00023284"/>
    </source>
</evidence>
<organism evidence="7 8">
    <name type="scientific">Periweissella fabalis</name>
    <dbReference type="NCBI Taxonomy" id="1070421"/>
    <lineage>
        <taxon>Bacteria</taxon>
        <taxon>Bacillati</taxon>
        <taxon>Bacillota</taxon>
        <taxon>Bacilli</taxon>
        <taxon>Lactobacillales</taxon>
        <taxon>Lactobacillaceae</taxon>
        <taxon>Periweissella</taxon>
    </lineage>
</organism>
<evidence type="ECO:0000256" key="4">
    <source>
        <dbReference type="ARBA" id="ARBA00023163"/>
    </source>
</evidence>
<evidence type="ECO:0000313" key="7">
    <source>
        <dbReference type="EMBL" id="NKZ24178.1"/>
    </source>
</evidence>
<comment type="caution">
    <text evidence="7">The sequence shown here is derived from an EMBL/GenBank/DDBJ whole genome shotgun (WGS) entry which is preliminary data.</text>
</comment>
<comment type="similarity">
    <text evidence="6">Belongs to the ArsC family. Spx subfamily.</text>
</comment>
<dbReference type="SUPFAM" id="SSF52833">
    <property type="entry name" value="Thioredoxin-like"/>
    <property type="match status" value="1"/>
</dbReference>
<accession>A0A7X6N1U8</accession>
<dbReference type="RefSeq" id="WP_168721977.1">
    <property type="nucleotide sequence ID" value="NZ_JAAXPN010000004.1"/>
</dbReference>
<evidence type="ECO:0000256" key="3">
    <source>
        <dbReference type="ARBA" id="ARBA00023157"/>
    </source>
</evidence>
<dbReference type="GO" id="GO:0005737">
    <property type="term" value="C:cytoplasm"/>
    <property type="evidence" value="ECO:0007669"/>
    <property type="project" value="UniProtKB-SubCell"/>
</dbReference>
<comment type="function">
    <text evidence="6">Global transcriptional regulator that plays a key role in stress response and exerts either positive or negative regulation of genes. Acts by interacting with the C-terminal domain of the alpha subunit of the RNA polymerase (RNAP). This interaction can enhance binding of RNAP to the promoter region of target genes and stimulate their transcription, or block interaction of RNAP with activator.</text>
</comment>
<dbReference type="InterPro" id="IPR023731">
    <property type="entry name" value="Spx"/>
</dbReference>
<dbReference type="NCBIfam" id="NF002459">
    <property type="entry name" value="PRK01655.1"/>
    <property type="match status" value="1"/>
</dbReference>
<comment type="subunit">
    <text evidence="6">Interacts with the C-terminal domain of the alpha subunit of the RNAP.</text>
</comment>
<dbReference type="CDD" id="cd03032">
    <property type="entry name" value="ArsC_Spx"/>
    <property type="match status" value="1"/>
</dbReference>
<dbReference type="PANTHER" id="PTHR30041">
    <property type="entry name" value="ARSENATE REDUCTASE"/>
    <property type="match status" value="1"/>
</dbReference>
<keyword evidence="4 6" id="KW-0804">Transcription</keyword>
<dbReference type="AlphaFoldDB" id="A0A7X6N1U8"/>
<sequence>MVVTLYSSSSCTSCRKARSWLVDHDIDFVERNIFKQPLSKEEIKGILRLTEEGTEEIISTRSKVFTDLKINIDDLTLSALVDLIQANPAILKRPIMLDNRRLQVGYNEDEIRLFLPRHVRKEELFKAQLLDRMA</sequence>
<protein>
    <recommendedName>
        <fullName evidence="6">Global transcriptional regulator Spx</fullName>
    </recommendedName>
</protein>
<reference evidence="7 8" key="1">
    <citation type="submission" date="2020-04" db="EMBL/GenBank/DDBJ databases">
        <title>MicrobeNet Type strains.</title>
        <authorList>
            <person name="Nicholson A.C."/>
        </authorList>
    </citation>
    <scope>NUCLEOTIDE SEQUENCE [LARGE SCALE GENOMIC DNA]</scope>
    <source>
        <strain evidence="7 8">CCUG 61472</strain>
    </source>
</reference>
<evidence type="ECO:0000256" key="1">
    <source>
        <dbReference type="ARBA" id="ARBA00022490"/>
    </source>
</evidence>
<name>A0A7X6N1U8_9LACO</name>
<evidence type="ECO:0000313" key="8">
    <source>
        <dbReference type="Proteomes" id="UP000549765"/>
    </source>
</evidence>
<dbReference type="HAMAP" id="MF_01132">
    <property type="entry name" value="Spx"/>
    <property type="match status" value="1"/>
</dbReference>
<keyword evidence="8" id="KW-1185">Reference proteome</keyword>
<keyword evidence="2 6" id="KW-0805">Transcription regulation</keyword>
<dbReference type="InterPro" id="IPR006504">
    <property type="entry name" value="Tscrpt_reg_Spx/MgsR"/>
</dbReference>
<dbReference type="GO" id="GO:0045892">
    <property type="term" value="P:negative regulation of DNA-templated transcription"/>
    <property type="evidence" value="ECO:0007669"/>
    <property type="project" value="InterPro"/>
</dbReference>